<dbReference type="EMBL" id="JASBWT010000008">
    <property type="protein sequence ID" value="KAJ9102588.1"/>
    <property type="molecule type" value="Genomic_DNA"/>
</dbReference>
<gene>
    <name evidence="1" type="ORF">QFC21_002989</name>
</gene>
<organism evidence="1 2">
    <name type="scientific">Naganishia friedmannii</name>
    <dbReference type="NCBI Taxonomy" id="89922"/>
    <lineage>
        <taxon>Eukaryota</taxon>
        <taxon>Fungi</taxon>
        <taxon>Dikarya</taxon>
        <taxon>Basidiomycota</taxon>
        <taxon>Agaricomycotina</taxon>
        <taxon>Tremellomycetes</taxon>
        <taxon>Filobasidiales</taxon>
        <taxon>Filobasidiaceae</taxon>
        <taxon>Naganishia</taxon>
    </lineage>
</organism>
<comment type="caution">
    <text evidence="1">The sequence shown here is derived from an EMBL/GenBank/DDBJ whole genome shotgun (WGS) entry which is preliminary data.</text>
</comment>
<proteinExistence type="predicted"/>
<sequence>MHADNFATNAVHAGSAPDPSTGAVIPSISLSTTYKQDSIGVHKGFEYSRSANPNRNDFETLLASLEVGSEEAIAFSSGSAATAAAAQWACLSEEEGGGRTEEDSAEGGKSHILCINDVYGGTYRYLARVAKSTGNLEASFLDFDNAGEAGIRNAIKRNTKIVWIESPTNPMLILPPLSLILEILSSIPESHRPILLVDNTFLSPYYSNPLTLGADVVLHSISKYINGHSDVIMGALVIRQGLGDKLSRGLRFLQNSSRGAKTLPLRALKHGLNALQIATTLSKDSRIAKISYPGLKTSPYYERAVGALSRQAKKDLSKLGWDVGALEAKAGVINGTIKHHTHHGRFAGNATTSTTEETIQDQGIPFSGMVSIRLSSTDAADPETAHAITDKFLTSLRLFSLAESLGGVESLAEAPWKMTHGSIPEAQRLELGIDPSLVRLSVGIEDVDDLVQDIQQALDLAFA</sequence>
<accession>A0ACC2VTY8</accession>
<keyword evidence="2" id="KW-1185">Reference proteome</keyword>
<name>A0ACC2VTY8_9TREE</name>
<reference evidence="1" key="1">
    <citation type="submission" date="2023-04" db="EMBL/GenBank/DDBJ databases">
        <title>Draft Genome sequencing of Naganishia species isolated from polar environments using Oxford Nanopore Technology.</title>
        <authorList>
            <person name="Leo P."/>
            <person name="Venkateswaran K."/>
        </authorList>
    </citation>
    <scope>NUCLEOTIDE SEQUENCE</scope>
    <source>
        <strain evidence="1">MNA-CCFEE 5423</strain>
    </source>
</reference>
<evidence type="ECO:0000313" key="2">
    <source>
        <dbReference type="Proteomes" id="UP001227268"/>
    </source>
</evidence>
<protein>
    <submittedName>
        <fullName evidence="1">Uncharacterized protein</fullName>
    </submittedName>
</protein>
<dbReference type="Proteomes" id="UP001227268">
    <property type="component" value="Unassembled WGS sequence"/>
</dbReference>
<evidence type="ECO:0000313" key="1">
    <source>
        <dbReference type="EMBL" id="KAJ9102588.1"/>
    </source>
</evidence>